<proteinExistence type="predicted"/>
<dbReference type="STRING" id="933852.A0A0C3AV14"/>
<dbReference type="EMBL" id="KN824343">
    <property type="protein sequence ID" value="KIM23081.1"/>
    <property type="molecule type" value="Genomic_DNA"/>
</dbReference>
<feature type="compositionally biased region" description="Basic and acidic residues" evidence="3">
    <location>
        <begin position="81"/>
        <end position="91"/>
    </location>
</feature>
<dbReference type="Pfam" id="PF08144">
    <property type="entry name" value="CPL"/>
    <property type="match status" value="1"/>
</dbReference>
<dbReference type="PANTHER" id="PTHR13389">
    <property type="entry name" value="PUMILIO HOMOLOG 3"/>
    <property type="match status" value="1"/>
</dbReference>
<keyword evidence="6" id="KW-1185">Reference proteome</keyword>
<dbReference type="GO" id="GO:0006417">
    <property type="term" value="P:regulation of translation"/>
    <property type="evidence" value="ECO:0007669"/>
    <property type="project" value="TreeGrafter"/>
</dbReference>
<dbReference type="HOGENOM" id="CLU_013994_2_0_1"/>
<reference evidence="5 6" key="1">
    <citation type="submission" date="2014-04" db="EMBL/GenBank/DDBJ databases">
        <authorList>
            <consortium name="DOE Joint Genome Institute"/>
            <person name="Kuo A."/>
            <person name="Zuccaro A."/>
            <person name="Kohler A."/>
            <person name="Nagy L.G."/>
            <person name="Floudas D."/>
            <person name="Copeland A."/>
            <person name="Barry K.W."/>
            <person name="Cichocki N."/>
            <person name="Veneault-Fourrey C."/>
            <person name="LaButti K."/>
            <person name="Lindquist E.A."/>
            <person name="Lipzen A."/>
            <person name="Lundell T."/>
            <person name="Morin E."/>
            <person name="Murat C."/>
            <person name="Sun H."/>
            <person name="Tunlid A."/>
            <person name="Henrissat B."/>
            <person name="Grigoriev I.V."/>
            <person name="Hibbett D.S."/>
            <person name="Martin F."/>
            <person name="Nordberg H.P."/>
            <person name="Cantor M.N."/>
            <person name="Hua S.X."/>
        </authorList>
    </citation>
    <scope>NUCLEOTIDE SEQUENCE [LARGE SCALE GENOMIC DNA]</scope>
    <source>
        <strain evidence="5 6">MAFF 305830</strain>
    </source>
</reference>
<evidence type="ECO:0000256" key="2">
    <source>
        <dbReference type="ARBA" id="ARBA00022884"/>
    </source>
</evidence>
<dbReference type="OrthoDB" id="497380at2759"/>
<sequence>MGTPQVSKKRPANSQGGRDQPKKRQQEVSKRSVPVTKAVEESVASSEDESESAGEKENEDNNAMDVDTPASKKPGTSSAFESHKLQKELQSQRKAAKPNAAVMERAKRIWATVRQKDTPRAEREKLCKELADVVRGKVAEVVFKHDASRMIQTLVKYGKQEERNMVASELKGRFKELAQSKYSKFLVLKLMRYCPKHRSSILSEFHGHVLRLLLHKEAGQVISDSFELYTNPGEKALLLREFYGKEVVLFVPQQEGVKTGLRTILEGLEPDRQKRILAATKENIQLIFENPEKGAVSNAIVHCALWEYLSEIELLTDKAEAERLRREMIDLCLDTFAEMVHTKHGSLVSRYLLAYGTAKDRKAIIKLLKPHIERIALDAEAQLVLFTVLDVTDDTKMLSKSLLSDLTSQQMVKKLYPDANGRRTLLYPLVGRSTRHFTPATVKSINTTDAIREKAGTSKKDDALRREEIRKIISEDMLKVVQENAKEMMLDPAGSLLVTEVLLYADGDASSAIEAILKPLQAPYPGTENSKHPIEYGHTARMIKTLLQGGHWSHSAKGVERSESFDANAFASAFIRVVGSEGEGSRVVAMASGDGAFVVAELCSRVAAEGNKDDQDLLKEWFDKDVVATLKKGEGRGAGALLQSIQTLG</sequence>
<keyword evidence="1" id="KW-0677">Repeat</keyword>
<dbReference type="InterPro" id="IPR001313">
    <property type="entry name" value="Pumilio_RNA-bd_rpt"/>
</dbReference>
<evidence type="ECO:0000259" key="4">
    <source>
        <dbReference type="PROSITE" id="PS50303"/>
    </source>
</evidence>
<evidence type="ECO:0000256" key="3">
    <source>
        <dbReference type="SAM" id="MobiDB-lite"/>
    </source>
</evidence>
<accession>A0A0C3AV14</accession>
<dbReference type="InterPro" id="IPR011989">
    <property type="entry name" value="ARM-like"/>
</dbReference>
<protein>
    <recommendedName>
        <fullName evidence="4">PUM-HD domain-containing protein</fullName>
    </recommendedName>
</protein>
<dbReference type="SMART" id="SM00025">
    <property type="entry name" value="Pumilio"/>
    <property type="match status" value="5"/>
</dbReference>
<dbReference type="GO" id="GO:0003729">
    <property type="term" value="F:mRNA binding"/>
    <property type="evidence" value="ECO:0007669"/>
    <property type="project" value="TreeGrafter"/>
</dbReference>
<dbReference type="InterPro" id="IPR012959">
    <property type="entry name" value="CPL_dom"/>
</dbReference>
<dbReference type="InterPro" id="IPR033133">
    <property type="entry name" value="PUM-HD"/>
</dbReference>
<name>A0A0C3AV14_SERVB</name>
<organism evidence="5 6">
    <name type="scientific">Serendipita vermifera MAFF 305830</name>
    <dbReference type="NCBI Taxonomy" id="933852"/>
    <lineage>
        <taxon>Eukaryota</taxon>
        <taxon>Fungi</taxon>
        <taxon>Dikarya</taxon>
        <taxon>Basidiomycota</taxon>
        <taxon>Agaricomycotina</taxon>
        <taxon>Agaricomycetes</taxon>
        <taxon>Sebacinales</taxon>
        <taxon>Serendipitaceae</taxon>
        <taxon>Serendipita</taxon>
    </lineage>
</organism>
<keyword evidence="2" id="KW-0694">RNA-binding</keyword>
<dbReference type="PANTHER" id="PTHR13389:SF0">
    <property type="entry name" value="PUMILIO HOMOLOG 3"/>
    <property type="match status" value="1"/>
</dbReference>
<feature type="region of interest" description="Disordered" evidence="3">
    <location>
        <begin position="1"/>
        <end position="102"/>
    </location>
</feature>
<dbReference type="AlphaFoldDB" id="A0A0C3AV14"/>
<dbReference type="Gene3D" id="1.25.10.10">
    <property type="entry name" value="Leucine-rich Repeat Variant"/>
    <property type="match status" value="1"/>
</dbReference>
<evidence type="ECO:0000313" key="5">
    <source>
        <dbReference type="EMBL" id="KIM23081.1"/>
    </source>
</evidence>
<feature type="compositionally biased region" description="Acidic residues" evidence="3">
    <location>
        <begin position="46"/>
        <end position="62"/>
    </location>
</feature>
<dbReference type="Proteomes" id="UP000054097">
    <property type="component" value="Unassembled WGS sequence"/>
</dbReference>
<dbReference type="InterPro" id="IPR040059">
    <property type="entry name" value="PUM3"/>
</dbReference>
<feature type="compositionally biased region" description="Basic and acidic residues" evidence="3">
    <location>
        <begin position="19"/>
        <end position="30"/>
    </location>
</feature>
<feature type="domain" description="PUM-HD" evidence="4">
    <location>
        <begin position="111"/>
        <end position="476"/>
    </location>
</feature>
<gene>
    <name evidence="5" type="ORF">M408DRAFT_332553</name>
</gene>
<reference evidence="6" key="2">
    <citation type="submission" date="2015-01" db="EMBL/GenBank/DDBJ databases">
        <title>Evolutionary Origins and Diversification of the Mycorrhizal Mutualists.</title>
        <authorList>
            <consortium name="DOE Joint Genome Institute"/>
            <consortium name="Mycorrhizal Genomics Consortium"/>
            <person name="Kohler A."/>
            <person name="Kuo A."/>
            <person name="Nagy L.G."/>
            <person name="Floudas D."/>
            <person name="Copeland A."/>
            <person name="Barry K.W."/>
            <person name="Cichocki N."/>
            <person name="Veneault-Fourrey C."/>
            <person name="LaButti K."/>
            <person name="Lindquist E.A."/>
            <person name="Lipzen A."/>
            <person name="Lundell T."/>
            <person name="Morin E."/>
            <person name="Murat C."/>
            <person name="Riley R."/>
            <person name="Ohm R."/>
            <person name="Sun H."/>
            <person name="Tunlid A."/>
            <person name="Henrissat B."/>
            <person name="Grigoriev I.V."/>
            <person name="Hibbett D.S."/>
            <person name="Martin F."/>
        </authorList>
    </citation>
    <scope>NUCLEOTIDE SEQUENCE [LARGE SCALE GENOMIC DNA]</scope>
    <source>
        <strain evidence="6">MAFF 305830</strain>
    </source>
</reference>
<evidence type="ECO:0000313" key="6">
    <source>
        <dbReference type="Proteomes" id="UP000054097"/>
    </source>
</evidence>
<dbReference type="GO" id="GO:0005730">
    <property type="term" value="C:nucleolus"/>
    <property type="evidence" value="ECO:0007669"/>
    <property type="project" value="TreeGrafter"/>
</dbReference>
<dbReference type="SUPFAM" id="SSF48371">
    <property type="entry name" value="ARM repeat"/>
    <property type="match status" value="1"/>
</dbReference>
<dbReference type="PROSITE" id="PS50303">
    <property type="entry name" value="PUM_HD"/>
    <property type="match status" value="1"/>
</dbReference>
<dbReference type="InterPro" id="IPR016024">
    <property type="entry name" value="ARM-type_fold"/>
</dbReference>
<feature type="compositionally biased region" description="Polar residues" evidence="3">
    <location>
        <begin position="1"/>
        <end position="17"/>
    </location>
</feature>
<evidence type="ECO:0000256" key="1">
    <source>
        <dbReference type="ARBA" id="ARBA00022737"/>
    </source>
</evidence>